<dbReference type="Pfam" id="PF23596">
    <property type="entry name" value="DUF7138"/>
    <property type="match status" value="1"/>
</dbReference>
<evidence type="ECO:0000313" key="2">
    <source>
        <dbReference type="EMBL" id="KAL3536035.1"/>
    </source>
</evidence>
<evidence type="ECO:0000259" key="1">
    <source>
        <dbReference type="Pfam" id="PF23596"/>
    </source>
</evidence>
<dbReference type="Proteomes" id="UP001630127">
    <property type="component" value="Unassembled WGS sequence"/>
</dbReference>
<dbReference type="AlphaFoldDB" id="A0ABD3AXQ2"/>
<dbReference type="InterPro" id="IPR055562">
    <property type="entry name" value="DUF7138"/>
</dbReference>
<sequence length="268" mass="30773">MVDGGGGAAFPVIFYDGEREINIGEIRVQPMLEFKTFQMMISQKIGISPNQISIYLVHHSSSPEERRKTPITGKVNFSFIIRQKDCFFLVILKRSRKWRKNRKLTPNEIDFSDYLLEDYLPSPSSENVILLRRNQQEMNMNIEQLNGFYRPFYDQISQVELEDLNHRLQNLKVQRENYSMAVPRPMDFINPNLAPNLNPDLFSRIQETMTKNVIESSNSNKVGCAECVNAKKASCTPPFHPCVNDPLIAGFLTRAGPISRPVKSSRCL</sequence>
<dbReference type="PANTHER" id="PTHR36351">
    <property type="entry name" value="EMBRYO SAC DEVELOPMENT ARREST 12"/>
    <property type="match status" value="1"/>
</dbReference>
<reference evidence="2 3" key="1">
    <citation type="submission" date="2024-11" db="EMBL/GenBank/DDBJ databases">
        <title>A near-complete genome assembly of Cinchona calisaya.</title>
        <authorList>
            <person name="Lian D.C."/>
            <person name="Zhao X.W."/>
            <person name="Wei L."/>
        </authorList>
    </citation>
    <scope>NUCLEOTIDE SEQUENCE [LARGE SCALE GENOMIC DNA]</scope>
    <source>
        <tissue evidence="2">Nenye</tissue>
    </source>
</reference>
<dbReference type="EMBL" id="JBJUIK010000002">
    <property type="protein sequence ID" value="KAL3536035.1"/>
    <property type="molecule type" value="Genomic_DNA"/>
</dbReference>
<feature type="domain" description="DUF7138" evidence="1">
    <location>
        <begin position="8"/>
        <end position="90"/>
    </location>
</feature>
<comment type="caution">
    <text evidence="2">The sequence shown here is derived from an EMBL/GenBank/DDBJ whole genome shotgun (WGS) entry which is preliminary data.</text>
</comment>
<proteinExistence type="predicted"/>
<protein>
    <recommendedName>
        <fullName evidence="1">DUF7138 domain-containing protein</fullName>
    </recommendedName>
</protein>
<evidence type="ECO:0000313" key="3">
    <source>
        <dbReference type="Proteomes" id="UP001630127"/>
    </source>
</evidence>
<dbReference type="PANTHER" id="PTHR36351:SF1">
    <property type="entry name" value="EMBRYO SAC DEVELOPMENT ARREST 12"/>
    <property type="match status" value="1"/>
</dbReference>
<accession>A0ABD3AXQ2</accession>
<organism evidence="2 3">
    <name type="scientific">Cinchona calisaya</name>
    <dbReference type="NCBI Taxonomy" id="153742"/>
    <lineage>
        <taxon>Eukaryota</taxon>
        <taxon>Viridiplantae</taxon>
        <taxon>Streptophyta</taxon>
        <taxon>Embryophyta</taxon>
        <taxon>Tracheophyta</taxon>
        <taxon>Spermatophyta</taxon>
        <taxon>Magnoliopsida</taxon>
        <taxon>eudicotyledons</taxon>
        <taxon>Gunneridae</taxon>
        <taxon>Pentapetalae</taxon>
        <taxon>asterids</taxon>
        <taxon>lamiids</taxon>
        <taxon>Gentianales</taxon>
        <taxon>Rubiaceae</taxon>
        <taxon>Cinchonoideae</taxon>
        <taxon>Cinchoneae</taxon>
        <taxon>Cinchona</taxon>
    </lineage>
</organism>
<gene>
    <name evidence="2" type="ORF">ACH5RR_004496</name>
</gene>
<keyword evidence="3" id="KW-1185">Reference proteome</keyword>
<name>A0ABD3AXQ2_9GENT</name>